<protein>
    <recommendedName>
        <fullName evidence="2">Coiled-coil domain-containing protein</fullName>
    </recommendedName>
</protein>
<proteinExistence type="predicted"/>
<feature type="domain" description="Coiled-coil" evidence="2">
    <location>
        <begin position="77"/>
        <end position="229"/>
    </location>
</feature>
<comment type="caution">
    <text evidence="3">The sequence shown here is derived from an EMBL/GenBank/DDBJ whole genome shotgun (WGS) entry which is preliminary data.</text>
</comment>
<dbReference type="Pfam" id="PF13904">
    <property type="entry name" value="CCDC34"/>
    <property type="match status" value="1"/>
</dbReference>
<evidence type="ECO:0000259" key="2">
    <source>
        <dbReference type="Pfam" id="PF13904"/>
    </source>
</evidence>
<name>A0ABQ9JUN3_9CUCU</name>
<evidence type="ECO:0000313" key="3">
    <source>
        <dbReference type="EMBL" id="KAJ8981627.1"/>
    </source>
</evidence>
<dbReference type="PANTHER" id="PTHR23247">
    <property type="entry name" value="NY-REN-41 ANTIGEN L15 -RELATED"/>
    <property type="match status" value="1"/>
</dbReference>
<dbReference type="PANTHER" id="PTHR23247:SF2">
    <property type="entry name" value="COILED-COIL DOMAIN-CONTAINING PROTEIN 34"/>
    <property type="match status" value="1"/>
</dbReference>
<sequence length="236" mass="28384">MDLNENGEAENKENNIDGENVSESTSSTNSSSEVKSQVTVKYKKMEIPKLGSELRLSITSLNTQRTGDINPEEKEKIIKNWLKKKDEERKLRDLEDARIREAKDTERQLIIEKERENFKKWLAEKRSAEEKKKHMKEKEEQETKLREAQKEKREVENELNYHIWLRRKKRIELEKKIKEKLTLLQIYEDKQRRIEQNEMAFEQWLQNSKNKPKPIPLNQGLKSRYSNINKYRVKSK</sequence>
<dbReference type="InterPro" id="IPR025259">
    <property type="entry name" value="CCDC34/181"/>
</dbReference>
<gene>
    <name evidence="3" type="ORF">NQ317_000855</name>
</gene>
<accession>A0ABQ9JUN3</accession>
<feature type="region of interest" description="Disordered" evidence="1">
    <location>
        <begin position="1"/>
        <end position="38"/>
    </location>
</feature>
<dbReference type="InterPro" id="IPR045323">
    <property type="entry name" value="CCDC34"/>
</dbReference>
<keyword evidence="4" id="KW-1185">Reference proteome</keyword>
<evidence type="ECO:0000313" key="4">
    <source>
        <dbReference type="Proteomes" id="UP001162164"/>
    </source>
</evidence>
<dbReference type="Proteomes" id="UP001162164">
    <property type="component" value="Unassembled WGS sequence"/>
</dbReference>
<feature type="region of interest" description="Disordered" evidence="1">
    <location>
        <begin position="127"/>
        <end position="147"/>
    </location>
</feature>
<organism evidence="3 4">
    <name type="scientific">Molorchus minor</name>
    <dbReference type="NCBI Taxonomy" id="1323400"/>
    <lineage>
        <taxon>Eukaryota</taxon>
        <taxon>Metazoa</taxon>
        <taxon>Ecdysozoa</taxon>
        <taxon>Arthropoda</taxon>
        <taxon>Hexapoda</taxon>
        <taxon>Insecta</taxon>
        <taxon>Pterygota</taxon>
        <taxon>Neoptera</taxon>
        <taxon>Endopterygota</taxon>
        <taxon>Coleoptera</taxon>
        <taxon>Polyphaga</taxon>
        <taxon>Cucujiformia</taxon>
        <taxon>Chrysomeloidea</taxon>
        <taxon>Cerambycidae</taxon>
        <taxon>Lamiinae</taxon>
        <taxon>Monochamini</taxon>
        <taxon>Molorchus</taxon>
    </lineage>
</organism>
<dbReference type="EMBL" id="JAPWTJ010000173">
    <property type="protein sequence ID" value="KAJ8981627.1"/>
    <property type="molecule type" value="Genomic_DNA"/>
</dbReference>
<reference evidence="3" key="1">
    <citation type="journal article" date="2023" name="Insect Mol. Biol.">
        <title>Genome sequencing provides insights into the evolution of gene families encoding plant cell wall-degrading enzymes in longhorned beetles.</title>
        <authorList>
            <person name="Shin N.R."/>
            <person name="Okamura Y."/>
            <person name="Kirsch R."/>
            <person name="Pauchet Y."/>
        </authorList>
    </citation>
    <scope>NUCLEOTIDE SEQUENCE</scope>
    <source>
        <strain evidence="3">MMC_N1</strain>
    </source>
</reference>
<feature type="non-terminal residue" evidence="3">
    <location>
        <position position="236"/>
    </location>
</feature>
<evidence type="ECO:0000256" key="1">
    <source>
        <dbReference type="SAM" id="MobiDB-lite"/>
    </source>
</evidence>
<feature type="compositionally biased region" description="Low complexity" evidence="1">
    <location>
        <begin position="21"/>
        <end position="34"/>
    </location>
</feature>